<dbReference type="Proteomes" id="UP000694890">
    <property type="component" value="Linkage group LG1"/>
</dbReference>
<protein>
    <submittedName>
        <fullName evidence="2">Polycystic kidney disease protein 1-like 2</fullName>
    </submittedName>
</protein>
<dbReference type="GeneID" id="127142376"/>
<organism evidence="1 2">
    <name type="scientific">Lates calcarifer</name>
    <name type="common">Barramundi</name>
    <name type="synonym">Holocentrus calcarifer</name>
    <dbReference type="NCBI Taxonomy" id="8187"/>
    <lineage>
        <taxon>Eukaryota</taxon>
        <taxon>Metazoa</taxon>
        <taxon>Chordata</taxon>
        <taxon>Craniata</taxon>
        <taxon>Vertebrata</taxon>
        <taxon>Euteleostomi</taxon>
        <taxon>Actinopterygii</taxon>
        <taxon>Neopterygii</taxon>
        <taxon>Teleostei</taxon>
        <taxon>Neoteleostei</taxon>
        <taxon>Acanthomorphata</taxon>
        <taxon>Carangaria</taxon>
        <taxon>Carangaria incertae sedis</taxon>
        <taxon>Centropomidae</taxon>
        <taxon>Lates</taxon>
    </lineage>
</organism>
<gene>
    <name evidence="2" type="primary">LOC127142376</name>
</gene>
<sequence length="380" mass="42549">MHRYTYPSTFTVALECTSNGTHFAAEKITTILEPITDIGVIRCYAEKMFFHAANCKALYGRAFQIQIEVTSGSNVTYRIQSDEMVLSSLSVVRGNVPHNITVTQAMVKQLGPGCHQLTLYASNVVTFPEVSTNLQVCVLEKIAGLQASVLTERNDCQDSPDITVGVSIERGAPVLLLFSLTGDNNSFYETREMNARRGIFNIGCPNQGTVLVKLRAKNVFSALEVDVDMFASCGKDSVIKPNGHNDWLSFNKRLRKKHIRVVRSITSIIAKPSKSVSTRNEEITLVAVAVGEQQEWSCNHPCKCQGKFEMLIYTIKGECLPDPFHYDKYNFSVTEKSDVSDEDGKKTTKSICITLTPRLDTNWLRYLIFLKIIFSDHLEH</sequence>
<evidence type="ECO:0000313" key="1">
    <source>
        <dbReference type="Proteomes" id="UP000694890"/>
    </source>
</evidence>
<reference evidence="2" key="1">
    <citation type="submission" date="2025-08" db="UniProtKB">
        <authorList>
            <consortium name="RefSeq"/>
        </authorList>
    </citation>
    <scope>IDENTIFICATION</scope>
    <source>
        <tissue evidence="2">Brain</tissue>
    </source>
</reference>
<accession>A0AAJ8B6B7</accession>
<dbReference type="AlphaFoldDB" id="A0AAJ8B6B7"/>
<dbReference type="RefSeq" id="XP_050926063.1">
    <property type="nucleotide sequence ID" value="XM_051070106.1"/>
</dbReference>
<name>A0AAJ8B6B7_LATCA</name>
<dbReference type="KEGG" id="lcf:127142376"/>
<evidence type="ECO:0000313" key="2">
    <source>
        <dbReference type="RefSeq" id="XP_050926063.1"/>
    </source>
</evidence>
<proteinExistence type="predicted"/>